<dbReference type="Proteomes" id="UP000309594">
    <property type="component" value="Unassembled WGS sequence"/>
</dbReference>
<accession>A0A4U1GIF9</accession>
<dbReference type="EMBL" id="SWDX01000002">
    <property type="protein sequence ID" value="TKC64065.1"/>
    <property type="molecule type" value="Genomic_DNA"/>
</dbReference>
<evidence type="ECO:0000259" key="5">
    <source>
        <dbReference type="Pfam" id="PF04542"/>
    </source>
</evidence>
<dbReference type="SUPFAM" id="SSF88946">
    <property type="entry name" value="Sigma2 domain of RNA polymerase sigma factors"/>
    <property type="match status" value="1"/>
</dbReference>
<evidence type="ECO:0000313" key="8">
    <source>
        <dbReference type="Proteomes" id="UP000309594"/>
    </source>
</evidence>
<dbReference type="InterPro" id="IPR013324">
    <property type="entry name" value="RNA_pol_sigma_r3/r4-like"/>
</dbReference>
<dbReference type="InterPro" id="IPR014327">
    <property type="entry name" value="RNA_pol_sigma70_bacteroid"/>
</dbReference>
<comment type="similarity">
    <text evidence="1">Belongs to the sigma-70 factor family. ECF subfamily.</text>
</comment>
<feature type="domain" description="RNA polymerase sigma factor 70 region 4 type 2" evidence="6">
    <location>
        <begin position="124"/>
        <end position="170"/>
    </location>
</feature>
<dbReference type="NCBIfam" id="TIGR02937">
    <property type="entry name" value="sigma70-ECF"/>
    <property type="match status" value="1"/>
</dbReference>
<dbReference type="Gene3D" id="1.10.1740.10">
    <property type="match status" value="1"/>
</dbReference>
<dbReference type="Gene3D" id="1.10.10.10">
    <property type="entry name" value="Winged helix-like DNA-binding domain superfamily/Winged helix DNA-binding domain"/>
    <property type="match status" value="1"/>
</dbReference>
<dbReference type="Pfam" id="PF08281">
    <property type="entry name" value="Sigma70_r4_2"/>
    <property type="match status" value="1"/>
</dbReference>
<evidence type="ECO:0000256" key="4">
    <source>
        <dbReference type="ARBA" id="ARBA00023163"/>
    </source>
</evidence>
<evidence type="ECO:0000256" key="2">
    <source>
        <dbReference type="ARBA" id="ARBA00023015"/>
    </source>
</evidence>
<dbReference type="RefSeq" id="WP_136879603.1">
    <property type="nucleotide sequence ID" value="NZ_SWDX01000002.1"/>
</dbReference>
<evidence type="ECO:0000256" key="3">
    <source>
        <dbReference type="ARBA" id="ARBA00023082"/>
    </source>
</evidence>
<dbReference type="InterPro" id="IPR014284">
    <property type="entry name" value="RNA_pol_sigma-70_dom"/>
</dbReference>
<evidence type="ECO:0000256" key="1">
    <source>
        <dbReference type="ARBA" id="ARBA00010641"/>
    </source>
</evidence>
<dbReference type="InterPro" id="IPR013249">
    <property type="entry name" value="RNA_pol_sigma70_r4_t2"/>
</dbReference>
<protein>
    <submittedName>
        <fullName evidence="7">RNA polymerase sigma-70 factor</fullName>
    </submittedName>
</protein>
<proteinExistence type="inferred from homology"/>
<keyword evidence="3" id="KW-0731">Sigma factor</keyword>
<dbReference type="GO" id="GO:0016987">
    <property type="term" value="F:sigma factor activity"/>
    <property type="evidence" value="ECO:0007669"/>
    <property type="project" value="UniProtKB-KW"/>
</dbReference>
<dbReference type="InterPro" id="IPR013325">
    <property type="entry name" value="RNA_pol_sigma_r2"/>
</dbReference>
<dbReference type="GO" id="GO:0003677">
    <property type="term" value="F:DNA binding"/>
    <property type="evidence" value="ECO:0007669"/>
    <property type="project" value="InterPro"/>
</dbReference>
<dbReference type="InterPro" id="IPR036388">
    <property type="entry name" value="WH-like_DNA-bd_sf"/>
</dbReference>
<dbReference type="Pfam" id="PF04542">
    <property type="entry name" value="Sigma70_r2"/>
    <property type="match status" value="1"/>
</dbReference>
<sequence>MAIKPIPGERELLVKIASGDEHAFKVLFKSYYHNLGKYVYQLTGSITVAEEIVQDTFIKVWLKKEFLIEVKNFSNYIFILCRNHTYNEMQKKATERSFIDRLSHRISDEKNNENPDTLSEKYRDLVEQAIEKLPPQAQKVYLMSRDERMKYEEIAQALNISPVTVKKHIQYANKFIAAELSSKVNIAIVGVLMSTLILS</sequence>
<dbReference type="GO" id="GO:0006352">
    <property type="term" value="P:DNA-templated transcription initiation"/>
    <property type="evidence" value="ECO:0007669"/>
    <property type="project" value="InterPro"/>
</dbReference>
<gene>
    <name evidence="7" type="ORF">FBD94_06910</name>
</gene>
<dbReference type="CDD" id="cd06171">
    <property type="entry name" value="Sigma70_r4"/>
    <property type="match status" value="1"/>
</dbReference>
<organism evidence="7 8">
    <name type="scientific">Pedobacter hiemivivus</name>
    <dbReference type="NCBI Taxonomy" id="2530454"/>
    <lineage>
        <taxon>Bacteria</taxon>
        <taxon>Pseudomonadati</taxon>
        <taxon>Bacteroidota</taxon>
        <taxon>Sphingobacteriia</taxon>
        <taxon>Sphingobacteriales</taxon>
        <taxon>Sphingobacteriaceae</taxon>
        <taxon>Pedobacter</taxon>
    </lineage>
</organism>
<dbReference type="SUPFAM" id="SSF88659">
    <property type="entry name" value="Sigma3 and sigma4 domains of RNA polymerase sigma factors"/>
    <property type="match status" value="1"/>
</dbReference>
<feature type="domain" description="RNA polymerase sigma-70 region 2" evidence="5">
    <location>
        <begin position="27"/>
        <end position="93"/>
    </location>
</feature>
<comment type="caution">
    <text evidence="7">The sequence shown here is derived from an EMBL/GenBank/DDBJ whole genome shotgun (WGS) entry which is preliminary data.</text>
</comment>
<name>A0A4U1GIF9_9SPHI</name>
<keyword evidence="2" id="KW-0805">Transcription regulation</keyword>
<dbReference type="InterPro" id="IPR007627">
    <property type="entry name" value="RNA_pol_sigma70_r2"/>
</dbReference>
<dbReference type="AlphaFoldDB" id="A0A4U1GIF9"/>
<dbReference type="InterPro" id="IPR039425">
    <property type="entry name" value="RNA_pol_sigma-70-like"/>
</dbReference>
<evidence type="ECO:0000259" key="6">
    <source>
        <dbReference type="Pfam" id="PF08281"/>
    </source>
</evidence>
<dbReference type="PANTHER" id="PTHR43133:SF46">
    <property type="entry name" value="RNA POLYMERASE SIGMA-70 FACTOR ECF SUBFAMILY"/>
    <property type="match status" value="1"/>
</dbReference>
<keyword evidence="4" id="KW-0804">Transcription</keyword>
<dbReference type="NCBIfam" id="TIGR02985">
    <property type="entry name" value="Sig70_bacteroi1"/>
    <property type="match status" value="1"/>
</dbReference>
<dbReference type="PANTHER" id="PTHR43133">
    <property type="entry name" value="RNA POLYMERASE ECF-TYPE SIGMA FACTO"/>
    <property type="match status" value="1"/>
</dbReference>
<reference evidence="7 8" key="1">
    <citation type="submission" date="2019-04" db="EMBL/GenBank/DDBJ databases">
        <title>Pedobacter sp. RP-1-16 sp. nov., isolated from Arctic soil.</title>
        <authorList>
            <person name="Dahal R.H."/>
            <person name="Kim D.-U."/>
        </authorList>
    </citation>
    <scope>NUCLEOTIDE SEQUENCE [LARGE SCALE GENOMIC DNA]</scope>
    <source>
        <strain evidence="7 8">RP-1-16</strain>
    </source>
</reference>
<evidence type="ECO:0000313" key="7">
    <source>
        <dbReference type="EMBL" id="TKC64065.1"/>
    </source>
</evidence>